<dbReference type="AlphaFoldDB" id="A0A5C1QP98"/>
<name>A0A5C1QP98_9SPIO</name>
<dbReference type="RefSeq" id="WP_149487135.1">
    <property type="nucleotide sequence ID" value="NZ_CP036150.1"/>
</dbReference>
<proteinExistence type="predicted"/>
<dbReference type="Proteomes" id="UP000324209">
    <property type="component" value="Chromosome"/>
</dbReference>
<evidence type="ECO:0000259" key="1">
    <source>
        <dbReference type="Pfam" id="PF00149"/>
    </source>
</evidence>
<dbReference type="Gene3D" id="3.60.21.10">
    <property type="match status" value="1"/>
</dbReference>
<sequence length="371" mass="43231">MDQFQINPWLTILQETRENAVTLPLKDKKIIIFSDLHMGNGGSRDDFRRNAQSLYSILSGYYYPGNYHLVLNGDIEELQKFKYSQIREKWASHYNLFEDFYKENRFTKILGNHDLFLKDMTANFPYPISESLELKTGNGSILIYHGHQFSDLLMRFDKLCRFTLQYLAYPLGIMNHSKSPTSRKKLKTELRAYEASSREGIISIIGHTHRPLFESMSKADSLRYRLDSLIRSYRKCVDFEKPTIVHEIKNVQKELSLLKNNPELHISELYSSEGLQPCLFNSGCTIGKRGITAIELDKDKIKLVYWYDSNKMSQYQNFYGYKQTELQGTSLRKVVLNSEKLCYIQDKIRFTGPQPFPSVTDTALSFQPLPN</sequence>
<dbReference type="SUPFAM" id="SSF56300">
    <property type="entry name" value="Metallo-dependent phosphatases"/>
    <property type="match status" value="1"/>
</dbReference>
<evidence type="ECO:0000313" key="3">
    <source>
        <dbReference type="Proteomes" id="UP000324209"/>
    </source>
</evidence>
<dbReference type="Pfam" id="PF00149">
    <property type="entry name" value="Metallophos"/>
    <property type="match status" value="1"/>
</dbReference>
<dbReference type="EMBL" id="CP036150">
    <property type="protein sequence ID" value="QEN09059.1"/>
    <property type="molecule type" value="Genomic_DNA"/>
</dbReference>
<dbReference type="InterPro" id="IPR004843">
    <property type="entry name" value="Calcineurin-like_PHP"/>
</dbReference>
<protein>
    <recommendedName>
        <fullName evidence="1">Calcineurin-like phosphoesterase domain-containing protein</fullName>
    </recommendedName>
</protein>
<dbReference type="KEGG" id="ock:EXM22_14065"/>
<reference evidence="2 3" key="1">
    <citation type="submission" date="2019-02" db="EMBL/GenBank/DDBJ databases">
        <title>Complete Genome Sequence and Methylome Analysis of free living Spirochaetas.</title>
        <authorList>
            <person name="Fomenkov A."/>
            <person name="Dubinina G."/>
            <person name="Leshcheva N."/>
            <person name="Mikheeva N."/>
            <person name="Grabovich M."/>
            <person name="Vincze T."/>
            <person name="Roberts R.J."/>
        </authorList>
    </citation>
    <scope>NUCLEOTIDE SEQUENCE [LARGE SCALE GENOMIC DNA]</scope>
    <source>
        <strain evidence="2 3">K2</strain>
    </source>
</reference>
<evidence type="ECO:0000313" key="2">
    <source>
        <dbReference type="EMBL" id="QEN09059.1"/>
    </source>
</evidence>
<dbReference type="InterPro" id="IPR029052">
    <property type="entry name" value="Metallo-depent_PP-like"/>
</dbReference>
<dbReference type="GO" id="GO:0016787">
    <property type="term" value="F:hydrolase activity"/>
    <property type="evidence" value="ECO:0007669"/>
    <property type="project" value="InterPro"/>
</dbReference>
<gene>
    <name evidence="2" type="ORF">EXM22_14065</name>
</gene>
<keyword evidence="3" id="KW-1185">Reference proteome</keyword>
<feature type="domain" description="Calcineurin-like phosphoesterase" evidence="1">
    <location>
        <begin position="29"/>
        <end position="211"/>
    </location>
</feature>
<dbReference type="OrthoDB" id="368442at2"/>
<accession>A0A5C1QP98</accession>
<organism evidence="2 3">
    <name type="scientific">Oceanispirochaeta crateris</name>
    <dbReference type="NCBI Taxonomy" id="2518645"/>
    <lineage>
        <taxon>Bacteria</taxon>
        <taxon>Pseudomonadati</taxon>
        <taxon>Spirochaetota</taxon>
        <taxon>Spirochaetia</taxon>
        <taxon>Spirochaetales</taxon>
        <taxon>Spirochaetaceae</taxon>
        <taxon>Oceanispirochaeta</taxon>
    </lineage>
</organism>